<dbReference type="Proteomes" id="UP000578112">
    <property type="component" value="Unassembled WGS sequence"/>
</dbReference>
<name>A0A7W7I416_9ACTN</name>
<comment type="caution">
    <text evidence="1">The sequence shown here is derived from an EMBL/GenBank/DDBJ whole genome shotgun (WGS) entry which is preliminary data.</text>
</comment>
<dbReference type="AlphaFoldDB" id="A0A7W7I416"/>
<evidence type="ECO:0000313" key="1">
    <source>
        <dbReference type="EMBL" id="MBB4765828.1"/>
    </source>
</evidence>
<organism evidence="1 2">
    <name type="scientific">Actinoplanes digitatis</name>
    <dbReference type="NCBI Taxonomy" id="1868"/>
    <lineage>
        <taxon>Bacteria</taxon>
        <taxon>Bacillati</taxon>
        <taxon>Actinomycetota</taxon>
        <taxon>Actinomycetes</taxon>
        <taxon>Micromonosporales</taxon>
        <taxon>Micromonosporaceae</taxon>
        <taxon>Actinoplanes</taxon>
    </lineage>
</organism>
<protein>
    <submittedName>
        <fullName evidence="1">Uncharacterized protein</fullName>
    </submittedName>
</protein>
<reference evidence="1 2" key="1">
    <citation type="submission" date="2020-08" db="EMBL/GenBank/DDBJ databases">
        <title>Sequencing the genomes of 1000 actinobacteria strains.</title>
        <authorList>
            <person name="Klenk H.-P."/>
        </authorList>
    </citation>
    <scope>NUCLEOTIDE SEQUENCE [LARGE SCALE GENOMIC DNA]</scope>
    <source>
        <strain evidence="1 2">DSM 43149</strain>
    </source>
</reference>
<sequence length="144" mass="13751">MGFYDRFALTRGTAPQDVGQVLMDLFDGGGADGLRRGGDQVGELGAAVGELVELGGQRGDAGAAGGVVEGACFEGGEVSVDGGLGGGDAAGEGVELGGVLGGVVDEAGVFAGDGCADQVGAGVERDQGFGGGGVEQIGVDAWCG</sequence>
<accession>A0A7W7I416</accession>
<dbReference type="RefSeq" id="WP_184996833.1">
    <property type="nucleotide sequence ID" value="NZ_BOMK01000021.1"/>
</dbReference>
<gene>
    <name evidence="1" type="ORF">BJ971_006384</name>
</gene>
<proteinExistence type="predicted"/>
<evidence type="ECO:0000313" key="2">
    <source>
        <dbReference type="Proteomes" id="UP000578112"/>
    </source>
</evidence>
<keyword evidence="2" id="KW-1185">Reference proteome</keyword>
<dbReference type="EMBL" id="JACHNH010000001">
    <property type="protein sequence ID" value="MBB4765828.1"/>
    <property type="molecule type" value="Genomic_DNA"/>
</dbReference>